<dbReference type="InterPro" id="IPR016135">
    <property type="entry name" value="UBQ-conjugating_enzyme/RWD"/>
</dbReference>
<keyword evidence="2" id="KW-0833">Ubl conjugation pathway</keyword>
<dbReference type="PROSITE" id="PS50127">
    <property type="entry name" value="UBC_2"/>
    <property type="match status" value="1"/>
</dbReference>
<evidence type="ECO:0000313" key="6">
    <source>
        <dbReference type="RefSeq" id="XP_005110437.1"/>
    </source>
</evidence>
<dbReference type="PANTHER" id="PTHR46116">
    <property type="entry name" value="(E3-INDEPENDENT) E2 UBIQUITIN-CONJUGATING ENZYME"/>
    <property type="match status" value="1"/>
</dbReference>
<feature type="compositionally biased region" description="Polar residues" evidence="3">
    <location>
        <begin position="1562"/>
        <end position="1577"/>
    </location>
</feature>
<keyword evidence="1" id="KW-0808">Transferase</keyword>
<dbReference type="Pfam" id="PF23046">
    <property type="entry name" value="tSH3-B_UBE2O"/>
    <property type="match status" value="1"/>
</dbReference>
<evidence type="ECO:0000256" key="2">
    <source>
        <dbReference type="ARBA" id="ARBA00022786"/>
    </source>
</evidence>
<dbReference type="InterPro" id="IPR057734">
    <property type="entry name" value="UBE2O-like_SH3-C"/>
</dbReference>
<evidence type="ECO:0000313" key="5">
    <source>
        <dbReference type="Proteomes" id="UP000694888"/>
    </source>
</evidence>
<feature type="region of interest" description="Disordered" evidence="3">
    <location>
        <begin position="1065"/>
        <end position="1107"/>
    </location>
</feature>
<keyword evidence="5" id="KW-1185">Reference proteome</keyword>
<dbReference type="Gene3D" id="3.10.110.10">
    <property type="entry name" value="Ubiquitin Conjugating Enzyme"/>
    <property type="match status" value="1"/>
</dbReference>
<dbReference type="RefSeq" id="XP_005110437.1">
    <property type="nucleotide sequence ID" value="XM_005110380.3"/>
</dbReference>
<feature type="compositionally biased region" description="Basic residues" evidence="3">
    <location>
        <begin position="385"/>
        <end position="404"/>
    </location>
</feature>
<feature type="compositionally biased region" description="Basic and acidic residues" evidence="3">
    <location>
        <begin position="639"/>
        <end position="648"/>
    </location>
</feature>
<dbReference type="Pfam" id="PF23044">
    <property type="entry name" value="SH3-C_UBE2O"/>
    <property type="match status" value="1"/>
</dbReference>
<accession>A0ABM0K7A7</accession>
<dbReference type="Pfam" id="PF23043">
    <property type="entry name" value="SH3-B_UBE2O"/>
    <property type="match status" value="1"/>
</dbReference>
<dbReference type="GeneID" id="101854535"/>
<feature type="compositionally biased region" description="Polar residues" evidence="3">
    <location>
        <begin position="1527"/>
        <end position="1536"/>
    </location>
</feature>
<feature type="compositionally biased region" description="Low complexity" evidence="3">
    <location>
        <begin position="1513"/>
        <end position="1526"/>
    </location>
</feature>
<reference evidence="6" key="1">
    <citation type="submission" date="2025-08" db="UniProtKB">
        <authorList>
            <consortium name="RefSeq"/>
        </authorList>
    </citation>
    <scope>IDENTIFICATION</scope>
</reference>
<dbReference type="PANTHER" id="PTHR46116:SF15">
    <property type="entry name" value="(E3-INDEPENDENT) E2 UBIQUITIN-CONJUGATING ENZYME"/>
    <property type="match status" value="1"/>
</dbReference>
<feature type="compositionally biased region" description="Polar residues" evidence="3">
    <location>
        <begin position="1436"/>
        <end position="1455"/>
    </location>
</feature>
<evidence type="ECO:0000256" key="3">
    <source>
        <dbReference type="SAM" id="MobiDB-lite"/>
    </source>
</evidence>
<feature type="domain" description="UBC core" evidence="4">
    <location>
        <begin position="1148"/>
        <end position="1308"/>
    </location>
</feature>
<name>A0ABM0K7A7_APLCA</name>
<feature type="compositionally biased region" description="Polar residues" evidence="3">
    <location>
        <begin position="1401"/>
        <end position="1415"/>
    </location>
</feature>
<feature type="region of interest" description="Disordered" evidence="3">
    <location>
        <begin position="861"/>
        <end position="890"/>
    </location>
</feature>
<feature type="compositionally biased region" description="Basic and acidic residues" evidence="3">
    <location>
        <begin position="1540"/>
        <end position="1558"/>
    </location>
</feature>
<feature type="compositionally biased region" description="Basic and acidic residues" evidence="3">
    <location>
        <begin position="864"/>
        <end position="874"/>
    </location>
</feature>
<dbReference type="InterPro" id="IPR000608">
    <property type="entry name" value="UBC"/>
</dbReference>
<dbReference type="Pfam" id="PF00179">
    <property type="entry name" value="UQ_con"/>
    <property type="match status" value="1"/>
</dbReference>
<feature type="region of interest" description="Disordered" evidence="3">
    <location>
        <begin position="322"/>
        <end position="417"/>
    </location>
</feature>
<proteinExistence type="predicted"/>
<sequence>MDTCSLFEEDEVYVYNSGKGYKFGLVLENSEYVSSSDEDETDKPEDRLQKGTVRVAWHPSGKETVVPENKVKLVDRSLMPGDVVRRLIPGQDTQCGFVMNMEVRAHLHILRSNKYLYNVDSKDLEPILKFESGQEVILDLWWGKVETVIVDTVLVFADGARCRVDEGDIVMYEDITEKQRHGEFSMCLHYPGQKLRGPMDALCDAKWLHSTPRYGHKAANKIGKSQIVYVTIEKIETRSVGVHWVFGGSNGPDGVSTPPPRSIEGEAVARLKILDWFSGCSLQIGDRMLYRIKNDDHLVTVDPGKAYDPSTAMIKGTGIQIVQGTGDTGHDKNNDDAGGPNNEQGAKDGDDEGDTDYEDVDEGEDSDDAEDEKSGSVGSRAAGGRGKKRNKGGFKPGSLRHKASKQNPRTACKRSGKERVVKPDMVVEVEAEFTTSWAKVMWQDGSIESDIPSVELFPVHHLDELEFFPGDFVLSNIDLVEPADYGVVASADHAERTCKVHWYQVYDAGKAAVNSVPKLVEANCEMSVYDLKDHPDYKFRPGQSVVPVGGVENRTEENSSACQTVGQIYELDPNGHLVVKWADGSISQRYPQEVFIVSDEADDDSDNDEWESESDYESNASSRESWETESEQEVVGEEEGAKADKDDSGCDQGALAEHKQELDSLLGRAESALVRLQKLLNTFDVSVSAPDCFHDIIRIYRNCHDLDKILKSSFFSDPELQLLISQAKQELKRDKTNKISKHLTQLFEAWSQSMPATGNTSRTFGLVGVDGKTITFGPMKNSASSLDVLVEMPATELSDGARKLDDSSEEAVGATGGKDIAVDREKNVCGDPSTSAENLMAAKNLESRVLKKEFSEPAIGSLDLHTEANGRRPSDPTVEGMSSVQHEAKRGEANLVGENCVAKASKRVKSDSFDESGREAKKSRDDTKYSNQVAQELCFKICKCLQKQILLIHEDMNKRTQRLFSSCESQAACEGKTESQAGGNAAKSSSTELCKQELTESAASCDKQPSNPVISPSVVMSEAEHKGGDSLAQDVTSTLEVETDSVPVSIDECGERVNETEAAVASGRKHGGDEKGDMAAAPAPSTDVDTGHEASCESPADQEDDDITSTFSDVKSEDVPCKGFQMDSEVPQSHAFVKKESQPPNLRSFRTAVKKELKLFQTSLPDGIFVHGFEDRLDLYSVMILGPDGTPYEDAVFLFDIMLPNDYPTSPPICHYHSYCSDRLNPNLYEDGKVCVSLLGTWSGKGTEVWTHKSNLLQVLLSIQGLILVREPYYNEAGFERQRGTQVGEENSRMYNEMAILKTCQSLTEMCKRPPETFKEEVLRYLLSHGPRMIARLQQWVEMSESKKVQPGRHQSGDDSISGPSSSAQAPPTTSVSAGEALPTTSVSAGEAPPPQDPLSVLSSPTPATATQAGSTVPVEGEMTGVAGGARSEVCSPTTAAASGSSQCVRASDSTGGERVSDSTGGERVAPPGGVGAPNSGKVPVADGLQSFTSSNEAAAEVTERGQSAGSESVAASSDTVASSAAGNNTAENVSSQKKKLSEGVDRTEEKKTVDSVHNKMVSVSDQLQNLSLSQNDPGEANGKQPRVDSNCEPVSADGKKDPEFPLFPMSRGFCITLRKHLRLYKKSLEQLSSSLVSNSS</sequence>
<evidence type="ECO:0000259" key="4">
    <source>
        <dbReference type="PROSITE" id="PS50127"/>
    </source>
</evidence>
<feature type="region of interest" description="Disordered" evidence="3">
    <location>
        <begin position="1345"/>
        <end position="1422"/>
    </location>
</feature>
<dbReference type="CDD" id="cd23837">
    <property type="entry name" value="UBCc_UBE2O"/>
    <property type="match status" value="1"/>
</dbReference>
<feature type="region of interest" description="Disordered" evidence="3">
    <location>
        <begin position="1436"/>
        <end position="1604"/>
    </location>
</feature>
<dbReference type="SUPFAM" id="SSF54495">
    <property type="entry name" value="UBC-like"/>
    <property type="match status" value="1"/>
</dbReference>
<feature type="compositionally biased region" description="Acidic residues" evidence="3">
    <location>
        <begin position="349"/>
        <end position="371"/>
    </location>
</feature>
<dbReference type="InterPro" id="IPR057733">
    <property type="entry name" value="UBE2O-like_SH3-B"/>
</dbReference>
<protein>
    <submittedName>
        <fullName evidence="6">(E3-independent) E2 ubiquitin-conjugating enzyme UBE2O</fullName>
    </submittedName>
</protein>
<gene>
    <name evidence="6" type="primary">LOC101854535</name>
</gene>
<feature type="region of interest" description="Disordered" evidence="3">
    <location>
        <begin position="799"/>
        <end position="818"/>
    </location>
</feature>
<feature type="compositionally biased region" description="Acidic residues" evidence="3">
    <location>
        <begin position="599"/>
        <end position="616"/>
    </location>
</feature>
<feature type="compositionally biased region" description="Acidic residues" evidence="3">
    <location>
        <begin position="627"/>
        <end position="638"/>
    </location>
</feature>
<feature type="compositionally biased region" description="Low complexity" evidence="3">
    <location>
        <begin position="1358"/>
        <end position="1378"/>
    </location>
</feature>
<dbReference type="InterPro" id="IPR057735">
    <property type="entry name" value="UBE2O-like_tSH3-B"/>
</dbReference>
<feature type="region of interest" description="Disordered" evidence="3">
    <location>
        <begin position="599"/>
        <end position="652"/>
    </location>
</feature>
<organism evidence="5 6">
    <name type="scientific">Aplysia californica</name>
    <name type="common">California sea hare</name>
    <dbReference type="NCBI Taxonomy" id="6500"/>
    <lineage>
        <taxon>Eukaryota</taxon>
        <taxon>Metazoa</taxon>
        <taxon>Spiralia</taxon>
        <taxon>Lophotrochozoa</taxon>
        <taxon>Mollusca</taxon>
        <taxon>Gastropoda</taxon>
        <taxon>Heterobranchia</taxon>
        <taxon>Euthyneura</taxon>
        <taxon>Tectipleura</taxon>
        <taxon>Aplysiida</taxon>
        <taxon>Aplysioidea</taxon>
        <taxon>Aplysiidae</taxon>
        <taxon>Aplysia</taxon>
    </lineage>
</organism>
<dbReference type="SMART" id="SM00212">
    <property type="entry name" value="UBCc"/>
    <property type="match status" value="1"/>
</dbReference>
<evidence type="ECO:0000256" key="1">
    <source>
        <dbReference type="ARBA" id="ARBA00022679"/>
    </source>
</evidence>
<dbReference type="Proteomes" id="UP000694888">
    <property type="component" value="Unplaced"/>
</dbReference>